<reference evidence="2" key="1">
    <citation type="submission" date="2021-04" db="EMBL/GenBank/DDBJ databases">
        <title>Proteiniclasticum sedimins sp. nov., an obligate anaerobic bacterium isolated from anaerobic sludge.</title>
        <authorList>
            <person name="Liu J."/>
        </authorList>
    </citation>
    <scope>NUCLEOTIDE SEQUENCE</scope>
    <source>
        <strain evidence="2">BAD-10</strain>
    </source>
</reference>
<name>A0A941CMS3_9CLOT</name>
<dbReference type="AlphaFoldDB" id="A0A941CMS3"/>
<dbReference type="RefSeq" id="WP_211799302.1">
    <property type="nucleotide sequence ID" value="NZ_JAGSCS010000001.1"/>
</dbReference>
<keyword evidence="1" id="KW-0472">Membrane</keyword>
<comment type="caution">
    <text evidence="2">The sequence shown here is derived from an EMBL/GenBank/DDBJ whole genome shotgun (WGS) entry which is preliminary data.</text>
</comment>
<evidence type="ECO:0000313" key="3">
    <source>
        <dbReference type="Proteomes" id="UP000675379"/>
    </source>
</evidence>
<evidence type="ECO:0000313" key="2">
    <source>
        <dbReference type="EMBL" id="MBR0574779.1"/>
    </source>
</evidence>
<accession>A0A941CMS3</accession>
<gene>
    <name evidence="2" type="ORF">KCG48_00350</name>
</gene>
<sequence length="81" mass="8580">MKAVIGVIIIFLLAMTVGGGISAMFFTSIVGGGVSESYLYPIYGGIVLLAGLIAICTAVILEKIKELMDSLNKNEKEDLNK</sequence>
<dbReference type="Proteomes" id="UP000675379">
    <property type="component" value="Unassembled WGS sequence"/>
</dbReference>
<organism evidence="2 3">
    <name type="scientific">Proteiniclasticum sediminis</name>
    <dbReference type="NCBI Taxonomy" id="2804028"/>
    <lineage>
        <taxon>Bacteria</taxon>
        <taxon>Bacillati</taxon>
        <taxon>Bacillota</taxon>
        <taxon>Clostridia</taxon>
        <taxon>Eubacteriales</taxon>
        <taxon>Clostridiaceae</taxon>
        <taxon>Proteiniclasticum</taxon>
    </lineage>
</organism>
<proteinExistence type="predicted"/>
<keyword evidence="1" id="KW-1133">Transmembrane helix</keyword>
<feature type="transmembrane region" description="Helical" evidence="1">
    <location>
        <begin position="42"/>
        <end position="61"/>
    </location>
</feature>
<keyword evidence="3" id="KW-1185">Reference proteome</keyword>
<keyword evidence="1" id="KW-0812">Transmembrane</keyword>
<protein>
    <submittedName>
        <fullName evidence="2">Uncharacterized protein</fullName>
    </submittedName>
</protein>
<dbReference type="EMBL" id="JAGSCS010000001">
    <property type="protein sequence ID" value="MBR0574779.1"/>
    <property type="molecule type" value="Genomic_DNA"/>
</dbReference>
<evidence type="ECO:0000256" key="1">
    <source>
        <dbReference type="SAM" id="Phobius"/>
    </source>
</evidence>